<keyword evidence="9" id="KW-1185">Reference proteome</keyword>
<reference evidence="8" key="1">
    <citation type="journal article" date="2020" name="Nat. Commun.">
        <title>Large-scale genome sequencing of mycorrhizal fungi provides insights into the early evolution of symbiotic traits.</title>
        <authorList>
            <person name="Miyauchi S."/>
            <person name="Kiss E."/>
            <person name="Kuo A."/>
            <person name="Drula E."/>
            <person name="Kohler A."/>
            <person name="Sanchez-Garcia M."/>
            <person name="Morin E."/>
            <person name="Andreopoulos B."/>
            <person name="Barry K.W."/>
            <person name="Bonito G."/>
            <person name="Buee M."/>
            <person name="Carver A."/>
            <person name="Chen C."/>
            <person name="Cichocki N."/>
            <person name="Clum A."/>
            <person name="Culley D."/>
            <person name="Crous P.W."/>
            <person name="Fauchery L."/>
            <person name="Girlanda M."/>
            <person name="Hayes R.D."/>
            <person name="Keri Z."/>
            <person name="LaButti K."/>
            <person name="Lipzen A."/>
            <person name="Lombard V."/>
            <person name="Magnuson J."/>
            <person name="Maillard F."/>
            <person name="Murat C."/>
            <person name="Nolan M."/>
            <person name="Ohm R.A."/>
            <person name="Pangilinan J."/>
            <person name="Pereira M.F."/>
            <person name="Perotto S."/>
            <person name="Peter M."/>
            <person name="Pfister S."/>
            <person name="Riley R."/>
            <person name="Sitrit Y."/>
            <person name="Stielow J.B."/>
            <person name="Szollosi G."/>
            <person name="Zifcakova L."/>
            <person name="Stursova M."/>
            <person name="Spatafora J.W."/>
            <person name="Tedersoo L."/>
            <person name="Vaario L.M."/>
            <person name="Yamada A."/>
            <person name="Yan M."/>
            <person name="Wang P."/>
            <person name="Xu J."/>
            <person name="Bruns T."/>
            <person name="Baldrian P."/>
            <person name="Vilgalys R."/>
            <person name="Dunand C."/>
            <person name="Henrissat B."/>
            <person name="Grigoriev I.V."/>
            <person name="Hibbett D."/>
            <person name="Nagy L.G."/>
            <person name="Martin F.M."/>
        </authorList>
    </citation>
    <scope>NUCLEOTIDE SEQUENCE</scope>
    <source>
        <strain evidence="8">UP504</strain>
    </source>
</reference>
<comment type="subcellular location">
    <subcellularLocation>
        <location evidence="1">Nucleus</location>
    </subcellularLocation>
</comment>
<dbReference type="Pfam" id="PF03876">
    <property type="entry name" value="SHS2_Rpb7-N"/>
    <property type="match status" value="1"/>
</dbReference>
<evidence type="ECO:0000256" key="1">
    <source>
        <dbReference type="ARBA" id="ARBA00004123"/>
    </source>
</evidence>
<dbReference type="GO" id="GO:0005666">
    <property type="term" value="C:RNA polymerase III complex"/>
    <property type="evidence" value="ECO:0007669"/>
    <property type="project" value="TreeGrafter"/>
</dbReference>
<sequence length="220" mass="24348">MFQLAVLKDTIPVHPNAFGVPPEQALLKELNKKYANRVVFDVGLAICVFDLTRVGDGVVHFGDGCLWYKATFRLVVFRPFASEVILAKVKSSSEDGIRLSIGFFDDMIIPPSYLPSPSAFDPNEQLYFWNPNSDSSHLSHFSTHRSQNATTSRQANTCFHDDEPGPPMAVEGIAVTNPNKRPPYTLVCSIAEQGLGLLAWWDSGGQDEEEQGDDAMQEDV</sequence>
<dbReference type="InterPro" id="IPR005576">
    <property type="entry name" value="Rpb7-like_N"/>
</dbReference>
<dbReference type="CDD" id="cd04330">
    <property type="entry name" value="RNAP_III_Rpc25_N"/>
    <property type="match status" value="1"/>
</dbReference>
<evidence type="ECO:0008006" key="10">
    <source>
        <dbReference type="Google" id="ProtNLM"/>
    </source>
</evidence>
<dbReference type="InterPro" id="IPR045113">
    <property type="entry name" value="Rpb7-like"/>
</dbReference>
<dbReference type="Proteomes" id="UP000886523">
    <property type="component" value="Unassembled WGS sequence"/>
</dbReference>
<dbReference type="OrthoDB" id="10256606at2759"/>
<dbReference type="Pfam" id="PF08292">
    <property type="entry name" value="RNA_pol_Rbc25"/>
    <property type="match status" value="1"/>
</dbReference>
<dbReference type="Gene3D" id="3.30.1490.120">
    <property type="entry name" value="RNA polymerase Rpb7-like, N-terminal domain"/>
    <property type="match status" value="1"/>
</dbReference>
<keyword evidence="4" id="KW-0804">Transcription</keyword>
<evidence type="ECO:0000259" key="6">
    <source>
        <dbReference type="Pfam" id="PF03876"/>
    </source>
</evidence>
<comment type="caution">
    <text evidence="8">The sequence shown here is derived from an EMBL/GenBank/DDBJ whole genome shotgun (WGS) entry which is preliminary data.</text>
</comment>
<dbReference type="InterPro" id="IPR036898">
    <property type="entry name" value="RNA_pol_Rpb7-like_N_sf"/>
</dbReference>
<dbReference type="InterPro" id="IPR012340">
    <property type="entry name" value="NA-bd_OB-fold"/>
</dbReference>
<keyword evidence="5" id="KW-0539">Nucleus</keyword>
<protein>
    <recommendedName>
        <fullName evidence="10">DNA-directed RNA polymerase III subunit RPC8</fullName>
    </recommendedName>
</protein>
<evidence type="ECO:0000256" key="4">
    <source>
        <dbReference type="ARBA" id="ARBA00023163"/>
    </source>
</evidence>
<evidence type="ECO:0000256" key="3">
    <source>
        <dbReference type="ARBA" id="ARBA00022478"/>
    </source>
</evidence>
<evidence type="ECO:0000313" key="9">
    <source>
        <dbReference type="Proteomes" id="UP000886523"/>
    </source>
</evidence>
<evidence type="ECO:0000256" key="2">
    <source>
        <dbReference type="ARBA" id="ARBA00009307"/>
    </source>
</evidence>
<accession>A0A9P6B525</accession>
<evidence type="ECO:0000256" key="5">
    <source>
        <dbReference type="ARBA" id="ARBA00023242"/>
    </source>
</evidence>
<name>A0A9P6B525_9AGAM</name>
<dbReference type="SUPFAM" id="SSF50249">
    <property type="entry name" value="Nucleic acid-binding proteins"/>
    <property type="match status" value="1"/>
</dbReference>
<evidence type="ECO:0000259" key="7">
    <source>
        <dbReference type="Pfam" id="PF08292"/>
    </source>
</evidence>
<comment type="similarity">
    <text evidence="2">Belongs to the eukaryotic RPB7/RPC8 RNA polymerase subunit family.</text>
</comment>
<dbReference type="EMBL" id="MU128929">
    <property type="protein sequence ID" value="KAF9517879.1"/>
    <property type="molecule type" value="Genomic_DNA"/>
</dbReference>
<dbReference type="PANTHER" id="PTHR12709">
    <property type="entry name" value="DNA-DIRECTED RNA POLYMERASE II, III"/>
    <property type="match status" value="1"/>
</dbReference>
<dbReference type="GO" id="GO:0006384">
    <property type="term" value="P:transcription initiation at RNA polymerase III promoter"/>
    <property type="evidence" value="ECO:0007669"/>
    <property type="project" value="TreeGrafter"/>
</dbReference>
<dbReference type="PANTHER" id="PTHR12709:SF1">
    <property type="entry name" value="DNA-DIRECTED RNA POLYMERASE III SUBUNIT RPC8"/>
    <property type="match status" value="1"/>
</dbReference>
<feature type="domain" description="RNA polymerase Rpb7-like N-terminal" evidence="6">
    <location>
        <begin position="8"/>
        <end position="64"/>
    </location>
</feature>
<dbReference type="InterPro" id="IPR013238">
    <property type="entry name" value="RNA_pol_III_Rbc25"/>
</dbReference>
<gene>
    <name evidence="8" type="ORF">BS47DRAFT_1371264</name>
</gene>
<dbReference type="Gene3D" id="2.40.50.140">
    <property type="entry name" value="Nucleic acid-binding proteins"/>
    <property type="match status" value="1"/>
</dbReference>
<proteinExistence type="inferred from homology"/>
<feature type="domain" description="RNA polymerase III subunit Rpc25" evidence="7">
    <location>
        <begin position="83"/>
        <end position="201"/>
    </location>
</feature>
<evidence type="ECO:0000313" key="8">
    <source>
        <dbReference type="EMBL" id="KAF9517879.1"/>
    </source>
</evidence>
<dbReference type="AlphaFoldDB" id="A0A9P6B525"/>
<organism evidence="8 9">
    <name type="scientific">Hydnum rufescens UP504</name>
    <dbReference type="NCBI Taxonomy" id="1448309"/>
    <lineage>
        <taxon>Eukaryota</taxon>
        <taxon>Fungi</taxon>
        <taxon>Dikarya</taxon>
        <taxon>Basidiomycota</taxon>
        <taxon>Agaricomycotina</taxon>
        <taxon>Agaricomycetes</taxon>
        <taxon>Cantharellales</taxon>
        <taxon>Hydnaceae</taxon>
        <taxon>Hydnum</taxon>
    </lineage>
</organism>
<dbReference type="SUPFAM" id="SSF88798">
    <property type="entry name" value="N-terminal, heterodimerisation domain of RBP7 (RpoE)"/>
    <property type="match status" value="1"/>
</dbReference>
<keyword evidence="3" id="KW-0240">DNA-directed RNA polymerase</keyword>